<dbReference type="EMBL" id="JAPVOI010000005">
    <property type="protein sequence ID" value="MCZ4093077.1"/>
    <property type="molecule type" value="Genomic_DNA"/>
</dbReference>
<sequence>MRRFNDPQRLVDYLGLNPSFRQSSESGGLPWEDHEAGPWSCKGNAGRSVPLR</sequence>
<dbReference type="Proteomes" id="UP001079430">
    <property type="component" value="Unassembled WGS sequence"/>
</dbReference>
<proteinExistence type="predicted"/>
<reference evidence="2" key="1">
    <citation type="submission" date="2022-10" db="EMBL/GenBank/DDBJ databases">
        <title>Whole genome sequencing of three plant growth promoting bacteria isolated from Vachellia tortilis subsp. raddiana in Morocco.</title>
        <authorList>
            <person name="Hnini M."/>
            <person name="Zouagui R."/>
            <person name="Zouagui H."/>
            <person name="Chemao Elfihri M.-W."/>
            <person name="Ibrahimi A."/>
            <person name="Sbabou L."/>
            <person name="Aurag J."/>
        </authorList>
    </citation>
    <scope>NUCLEOTIDE SEQUENCE</scope>
    <source>
        <strain evidence="2">LMR678</strain>
    </source>
</reference>
<gene>
    <name evidence="2" type="ORF">O3W52_24365</name>
</gene>
<accession>A0ABT4KM81</accession>
<feature type="region of interest" description="Disordered" evidence="1">
    <location>
        <begin position="16"/>
        <end position="52"/>
    </location>
</feature>
<comment type="caution">
    <text evidence="2">The sequence shown here is derived from an EMBL/GenBank/DDBJ whole genome shotgun (WGS) entry which is preliminary data.</text>
</comment>
<evidence type="ECO:0000313" key="2">
    <source>
        <dbReference type="EMBL" id="MCZ4093077.1"/>
    </source>
</evidence>
<protein>
    <recommendedName>
        <fullName evidence="4">Transposase</fullName>
    </recommendedName>
</protein>
<organism evidence="2 3">
    <name type="scientific">Sinorhizobium psoraleae</name>
    <dbReference type="NCBI Taxonomy" id="520838"/>
    <lineage>
        <taxon>Bacteria</taxon>
        <taxon>Pseudomonadati</taxon>
        <taxon>Pseudomonadota</taxon>
        <taxon>Alphaproteobacteria</taxon>
        <taxon>Hyphomicrobiales</taxon>
        <taxon>Rhizobiaceae</taxon>
        <taxon>Sinorhizobium/Ensifer group</taxon>
        <taxon>Sinorhizobium</taxon>
    </lineage>
</organism>
<name>A0ABT4KM81_9HYPH</name>
<keyword evidence="3" id="KW-1185">Reference proteome</keyword>
<evidence type="ECO:0008006" key="4">
    <source>
        <dbReference type="Google" id="ProtNLM"/>
    </source>
</evidence>
<evidence type="ECO:0000256" key="1">
    <source>
        <dbReference type="SAM" id="MobiDB-lite"/>
    </source>
</evidence>
<dbReference type="RefSeq" id="WP_269285548.1">
    <property type="nucleotide sequence ID" value="NZ_JAPVOI010000005.1"/>
</dbReference>
<evidence type="ECO:0000313" key="3">
    <source>
        <dbReference type="Proteomes" id="UP001079430"/>
    </source>
</evidence>